<name>A0AAV3ZAW5_9GAST</name>
<reference evidence="1 2" key="1">
    <citation type="journal article" date="2021" name="Elife">
        <title>Chloroplast acquisition without the gene transfer in kleptoplastic sea slugs, Plakobranchus ocellatus.</title>
        <authorList>
            <person name="Maeda T."/>
            <person name="Takahashi S."/>
            <person name="Yoshida T."/>
            <person name="Shimamura S."/>
            <person name="Takaki Y."/>
            <person name="Nagai Y."/>
            <person name="Toyoda A."/>
            <person name="Suzuki Y."/>
            <person name="Arimoto A."/>
            <person name="Ishii H."/>
            <person name="Satoh N."/>
            <person name="Nishiyama T."/>
            <person name="Hasebe M."/>
            <person name="Maruyama T."/>
            <person name="Minagawa J."/>
            <person name="Obokata J."/>
            <person name="Shigenobu S."/>
        </authorList>
    </citation>
    <scope>NUCLEOTIDE SEQUENCE [LARGE SCALE GENOMIC DNA]</scope>
</reference>
<dbReference type="PANTHER" id="PTHR47027">
    <property type="entry name" value="REVERSE TRANSCRIPTASE DOMAIN-CONTAINING PROTEIN"/>
    <property type="match status" value="1"/>
</dbReference>
<proteinExistence type="predicted"/>
<evidence type="ECO:0000313" key="2">
    <source>
        <dbReference type="Proteomes" id="UP000735302"/>
    </source>
</evidence>
<evidence type="ECO:0000313" key="1">
    <source>
        <dbReference type="EMBL" id="GFN92488.1"/>
    </source>
</evidence>
<gene>
    <name evidence="1" type="ORF">PoB_001899400</name>
</gene>
<dbReference type="AlphaFoldDB" id="A0AAV3ZAW5"/>
<dbReference type="PANTHER" id="PTHR47027:SF25">
    <property type="entry name" value="REVERSE TRANSCRIPTASE DOMAIN-CONTAINING PROTEIN"/>
    <property type="match status" value="1"/>
</dbReference>
<keyword evidence="2" id="KW-1185">Reference proteome</keyword>
<protein>
    <submittedName>
        <fullName evidence="1">Retrovirus-related pol polyprotein line-1</fullName>
    </submittedName>
</protein>
<organism evidence="1 2">
    <name type="scientific">Plakobranchus ocellatus</name>
    <dbReference type="NCBI Taxonomy" id="259542"/>
    <lineage>
        <taxon>Eukaryota</taxon>
        <taxon>Metazoa</taxon>
        <taxon>Spiralia</taxon>
        <taxon>Lophotrochozoa</taxon>
        <taxon>Mollusca</taxon>
        <taxon>Gastropoda</taxon>
        <taxon>Heterobranchia</taxon>
        <taxon>Euthyneura</taxon>
        <taxon>Panpulmonata</taxon>
        <taxon>Sacoglossa</taxon>
        <taxon>Placobranchoidea</taxon>
        <taxon>Plakobranchidae</taxon>
        <taxon>Plakobranchus</taxon>
    </lineage>
</organism>
<dbReference type="Proteomes" id="UP000735302">
    <property type="component" value="Unassembled WGS sequence"/>
</dbReference>
<comment type="caution">
    <text evidence="1">The sequence shown here is derived from an EMBL/GenBank/DDBJ whole genome shotgun (WGS) entry which is preliminary data.</text>
</comment>
<dbReference type="EMBL" id="BLXT01002252">
    <property type="protein sequence ID" value="GFN92488.1"/>
    <property type="molecule type" value="Genomic_DNA"/>
</dbReference>
<accession>A0AAV3ZAW5</accession>
<sequence>MVIFCACISEEKLQELLNKVVEESKNKGLELNSKKTESMIITRKTSIPKCEIKIEENTIKQANSFKYLGTQITSDGRNHQEIKSRIAQAKASFQQMKSIMTNIKISIAVRKRLLETFIESVLLYGCETWTIDERMKSSLEATEMWFLRRMMKIPWTAKKTNEEVLTEAQTTRQLMNKIRKRQAKFVGHVIRRNQLEHLVTTGKFEGKRGRGRPREKMLDSLADWMNIEKPSEMIRKMSCRDGWRSMIAHASRHGT</sequence>